<feature type="non-terminal residue" evidence="2">
    <location>
        <position position="1"/>
    </location>
</feature>
<reference evidence="2 3" key="1">
    <citation type="submission" date="2015-05" db="EMBL/GenBank/DDBJ databases">
        <authorList>
            <person name="Wang D.B."/>
            <person name="Wang M."/>
        </authorList>
    </citation>
    <scope>NUCLEOTIDE SEQUENCE [LARGE SCALE GENOMIC DNA]</scope>
    <source>
        <strain evidence="2">VL1</strain>
    </source>
</reference>
<name>A0A0G4M474_VERLO</name>
<evidence type="ECO:0000256" key="1">
    <source>
        <dbReference type="SAM" id="MobiDB-lite"/>
    </source>
</evidence>
<dbReference type="Proteomes" id="UP000044602">
    <property type="component" value="Unassembled WGS sequence"/>
</dbReference>
<feature type="region of interest" description="Disordered" evidence="1">
    <location>
        <begin position="1"/>
        <end position="32"/>
    </location>
</feature>
<dbReference type="EMBL" id="CVQH01020985">
    <property type="protein sequence ID" value="CRK29069.1"/>
    <property type="molecule type" value="Genomic_DNA"/>
</dbReference>
<keyword evidence="3" id="KW-1185">Reference proteome</keyword>
<sequence>TFMTTPPRSRGPLSIGSWPTSPKTFGRVSPKP</sequence>
<dbReference type="AlphaFoldDB" id="A0A0G4M474"/>
<protein>
    <submittedName>
        <fullName evidence="2">Uncharacterized protein</fullName>
    </submittedName>
</protein>
<gene>
    <name evidence="2" type="ORF">BN1708_015441</name>
</gene>
<accession>A0A0G4M474</accession>
<evidence type="ECO:0000313" key="2">
    <source>
        <dbReference type="EMBL" id="CRK29069.1"/>
    </source>
</evidence>
<proteinExistence type="predicted"/>
<organism evidence="2 3">
    <name type="scientific">Verticillium longisporum</name>
    <name type="common">Verticillium dahliae var. longisporum</name>
    <dbReference type="NCBI Taxonomy" id="100787"/>
    <lineage>
        <taxon>Eukaryota</taxon>
        <taxon>Fungi</taxon>
        <taxon>Dikarya</taxon>
        <taxon>Ascomycota</taxon>
        <taxon>Pezizomycotina</taxon>
        <taxon>Sordariomycetes</taxon>
        <taxon>Hypocreomycetidae</taxon>
        <taxon>Glomerellales</taxon>
        <taxon>Plectosphaerellaceae</taxon>
        <taxon>Verticillium</taxon>
    </lineage>
</organism>
<evidence type="ECO:0000313" key="3">
    <source>
        <dbReference type="Proteomes" id="UP000044602"/>
    </source>
</evidence>